<organism evidence="7 8">
    <name type="scientific">Actinomarinicola tropica</name>
    <dbReference type="NCBI Taxonomy" id="2789776"/>
    <lineage>
        <taxon>Bacteria</taxon>
        <taxon>Bacillati</taxon>
        <taxon>Actinomycetota</taxon>
        <taxon>Acidimicrobiia</taxon>
        <taxon>Acidimicrobiales</taxon>
        <taxon>Iamiaceae</taxon>
        <taxon>Actinomarinicola</taxon>
    </lineage>
</organism>
<dbReference type="Gene3D" id="3.90.550.10">
    <property type="entry name" value="Spore Coat Polysaccharide Biosynthesis Protein SpsA, Chain A"/>
    <property type="match status" value="1"/>
</dbReference>
<evidence type="ECO:0000256" key="4">
    <source>
        <dbReference type="ARBA" id="ARBA00022679"/>
    </source>
</evidence>
<sequence>MTGVALGRRYPRSIVDAVDDQPGASPAPPDAAAPTRDRGGAPTAPPVTLLMVAHEPGAWFDDVLGAVAALEYPALDVVVVDAASDEPVAPRVAATLPTARTLRLEENPGFGRAIDAARSQVDVGPLVILAHDDVLPDPGAVRALVEEAFRSNAAVVGPKMTRWDDPARLLAAGEGADKFGYPVPTVERGELDQEQHDAVRDVFTVPDGFTLVRADLLDAIGGFDPDGSWFGDDLDLCWRAHVAGGRVLVAPAARVRHLEALGERRPVDDRRRLQFRHRLRAMLGAYRPLSLVRIVPQLLVVHLGEVLFALVTGRPGQARDVASAWTWNLRRLGSLRQRRRALQSVRRVPDAEIRSLQVGGSARIAAFLRGQLAVGEDPFGSAATIGRRLVDTVAGPGRRSALVAWLAVVLVLVVGSRHLLARPIPAIGELVPFPEQIRPILDEWWSSWRRAGTGSEGFAASGYLLLAAGNALLLGAAGLLRTILVLGMLPLGLLGVWRLLAPAHSVRASISGLFAYLAIPIGYDSLATGSWSGLLAYGLVPWVFARLLRASGDAPFGAPDPPAGPRVDVPPLWRQTLVLGVLVALPAAVDPIWAALPLALVVAALPGSLVAGRLRGLLRMGVTALGAGVVAVALHLPWALELASPDAAWSTFVGGRDAEVPHVPISQLLRFDTGPIGSSLLTVAVLVAAAYVLLVGRGWRLAWAARAWSVALVGWGLLWAAGMGWVPVALPPAELLLAPAAVGMALATGLGAAAFDLDVRRRGFSWRQLASLAAGVALLLAALPVVAGAVGGRWLMPRADHHEALEFLDEAAAASDQRVVWFGHPEVLPVTGWPLVDGVSYATTLDGTPVAQDLWPGHPEDDDAPLRSSIDLALDGRTSRLGRLLAPMGVEYVVVVHRAAPAPYGGASRPAPPALTAALDEQLDLERLDVNPAVTVYRNASWSPRVAVHPAGTVAEAESLLPDGARLAATTDLAATAEPLEEHGPASASADLPEGVEVLVGSTPTDGWQVEVDGADLPVRRGFGWAPLVPIDTSGEVEVGWATATSHRLVLVAQLAIVALVAVVMYLTRAEAREQRRPGRTDRRRQVADRPPARRRARRDDGARRRAASPAPPPPAADEAVPRRRRRTR</sequence>
<reference evidence="7 8" key="1">
    <citation type="submission" date="2019-11" db="EMBL/GenBank/DDBJ databases">
        <authorList>
            <person name="He Y."/>
        </authorList>
    </citation>
    <scope>NUCLEOTIDE SEQUENCE [LARGE SCALE GENOMIC DNA]</scope>
    <source>
        <strain evidence="7 8">SCSIO 58843</strain>
    </source>
</reference>
<feature type="transmembrane region" description="Helical" evidence="6">
    <location>
        <begin position="736"/>
        <end position="757"/>
    </location>
</feature>
<dbReference type="Proteomes" id="UP000334019">
    <property type="component" value="Chromosome"/>
</dbReference>
<feature type="transmembrane region" description="Helical" evidence="6">
    <location>
        <begin position="617"/>
        <end position="640"/>
    </location>
</feature>
<keyword evidence="6" id="KW-0812">Transmembrane</keyword>
<dbReference type="KEGG" id="atq:GH723_12280"/>
<feature type="transmembrane region" description="Helical" evidence="6">
    <location>
        <begin position="676"/>
        <end position="695"/>
    </location>
</feature>
<dbReference type="EMBL" id="CP045851">
    <property type="protein sequence ID" value="QGG95813.1"/>
    <property type="molecule type" value="Genomic_DNA"/>
</dbReference>
<feature type="transmembrane region" description="Helical" evidence="6">
    <location>
        <begin position="483"/>
        <end position="501"/>
    </location>
</feature>
<feature type="region of interest" description="Disordered" evidence="5">
    <location>
        <begin position="15"/>
        <end position="44"/>
    </location>
</feature>
<feature type="transmembrane region" description="Helical" evidence="6">
    <location>
        <begin position="513"/>
        <end position="540"/>
    </location>
</feature>
<keyword evidence="6" id="KW-0472">Membrane</keyword>
<comment type="pathway">
    <text evidence="1">Cell wall biogenesis; cell wall polysaccharide biosynthesis.</text>
</comment>
<evidence type="ECO:0000256" key="2">
    <source>
        <dbReference type="ARBA" id="ARBA00006739"/>
    </source>
</evidence>
<dbReference type="GO" id="GO:0016757">
    <property type="term" value="F:glycosyltransferase activity"/>
    <property type="evidence" value="ECO:0007669"/>
    <property type="project" value="UniProtKB-KW"/>
</dbReference>
<dbReference type="PANTHER" id="PTHR43179">
    <property type="entry name" value="RHAMNOSYLTRANSFERASE WBBL"/>
    <property type="match status" value="1"/>
</dbReference>
<keyword evidence="4 7" id="KW-0808">Transferase</keyword>
<evidence type="ECO:0000313" key="7">
    <source>
        <dbReference type="EMBL" id="QGG95813.1"/>
    </source>
</evidence>
<dbReference type="AlphaFoldDB" id="A0A5Q2RJ38"/>
<gene>
    <name evidence="7" type="ORF">GH723_12280</name>
</gene>
<evidence type="ECO:0000313" key="8">
    <source>
        <dbReference type="Proteomes" id="UP000334019"/>
    </source>
</evidence>
<evidence type="ECO:0000256" key="6">
    <source>
        <dbReference type="SAM" id="Phobius"/>
    </source>
</evidence>
<evidence type="ECO:0000256" key="5">
    <source>
        <dbReference type="SAM" id="MobiDB-lite"/>
    </source>
</evidence>
<keyword evidence="3" id="KW-0328">Glycosyltransferase</keyword>
<accession>A0A5Q2RJ38</accession>
<evidence type="ECO:0000256" key="1">
    <source>
        <dbReference type="ARBA" id="ARBA00004776"/>
    </source>
</evidence>
<dbReference type="Pfam" id="PF13641">
    <property type="entry name" value="Glyco_tranf_2_3"/>
    <property type="match status" value="1"/>
</dbReference>
<feature type="transmembrane region" description="Helical" evidence="6">
    <location>
        <begin position="769"/>
        <end position="796"/>
    </location>
</feature>
<name>A0A5Q2RJ38_9ACTN</name>
<feature type="transmembrane region" description="Helical" evidence="6">
    <location>
        <begin position="457"/>
        <end position="477"/>
    </location>
</feature>
<dbReference type="SUPFAM" id="SSF53448">
    <property type="entry name" value="Nucleotide-diphospho-sugar transferases"/>
    <property type="match status" value="1"/>
</dbReference>
<feature type="transmembrane region" description="Helical" evidence="6">
    <location>
        <begin position="402"/>
        <end position="420"/>
    </location>
</feature>
<feature type="transmembrane region" description="Helical" evidence="6">
    <location>
        <begin position="1049"/>
        <end position="1067"/>
    </location>
</feature>
<proteinExistence type="inferred from homology"/>
<feature type="transmembrane region" description="Helical" evidence="6">
    <location>
        <begin position="577"/>
        <end position="605"/>
    </location>
</feature>
<feature type="transmembrane region" description="Helical" evidence="6">
    <location>
        <begin position="707"/>
        <end position="730"/>
    </location>
</feature>
<dbReference type="PANTHER" id="PTHR43179:SF12">
    <property type="entry name" value="GALACTOFURANOSYLTRANSFERASE GLFT2"/>
    <property type="match status" value="1"/>
</dbReference>
<keyword evidence="8" id="KW-1185">Reference proteome</keyword>
<dbReference type="InterPro" id="IPR029044">
    <property type="entry name" value="Nucleotide-diphossugar_trans"/>
</dbReference>
<comment type="similarity">
    <text evidence="2">Belongs to the glycosyltransferase 2 family.</text>
</comment>
<feature type="region of interest" description="Disordered" evidence="5">
    <location>
        <begin position="1072"/>
        <end position="1129"/>
    </location>
</feature>
<feature type="compositionally biased region" description="Basic and acidic residues" evidence="5">
    <location>
        <begin position="1072"/>
        <end position="1104"/>
    </location>
</feature>
<protein>
    <submittedName>
        <fullName evidence="7">Glycosyltransferase</fullName>
    </submittedName>
</protein>
<keyword evidence="6" id="KW-1133">Transmembrane helix</keyword>
<evidence type="ECO:0000256" key="3">
    <source>
        <dbReference type="ARBA" id="ARBA00022676"/>
    </source>
</evidence>